<comment type="similarity">
    <text evidence="1">Belongs to the peptidase A1 family.</text>
</comment>
<name>A0A2T9Y7H2_9FUNG</name>
<dbReference type="Pfam" id="PF00026">
    <property type="entry name" value="Asp"/>
    <property type="match status" value="2"/>
</dbReference>
<dbReference type="InterPro" id="IPR033121">
    <property type="entry name" value="PEPTIDASE_A1"/>
</dbReference>
<evidence type="ECO:0000256" key="1">
    <source>
        <dbReference type="ARBA" id="ARBA00007447"/>
    </source>
</evidence>
<dbReference type="InterPro" id="IPR021109">
    <property type="entry name" value="Peptidase_aspartic_dom_sf"/>
</dbReference>
<accession>A0A2T9Y7H2</accession>
<comment type="caution">
    <text evidence="4">The sequence shown here is derived from an EMBL/GenBank/DDBJ whole genome shotgun (WGS) entry which is preliminary data.</text>
</comment>
<dbReference type="Proteomes" id="UP000245699">
    <property type="component" value="Unassembled WGS sequence"/>
</dbReference>
<dbReference type="STRING" id="61424.A0A2T9Y7H2"/>
<evidence type="ECO:0000256" key="2">
    <source>
        <dbReference type="SAM" id="SignalP"/>
    </source>
</evidence>
<dbReference type="PANTHER" id="PTHR47966:SF51">
    <property type="entry name" value="BETA-SITE APP-CLEAVING ENZYME, ISOFORM A-RELATED"/>
    <property type="match status" value="1"/>
</dbReference>
<dbReference type="OrthoDB" id="771136at2759"/>
<dbReference type="PANTHER" id="PTHR47966">
    <property type="entry name" value="BETA-SITE APP-CLEAVING ENZYME, ISOFORM A-RELATED"/>
    <property type="match status" value="1"/>
</dbReference>
<feature type="domain" description="Peptidase A1" evidence="3">
    <location>
        <begin position="65"/>
        <end position="198"/>
    </location>
</feature>
<feature type="chain" id="PRO_5015687521" description="Peptidase A1 domain-containing protein" evidence="2">
    <location>
        <begin position="22"/>
        <end position="322"/>
    </location>
</feature>
<keyword evidence="5" id="KW-1185">Reference proteome</keyword>
<evidence type="ECO:0000313" key="4">
    <source>
        <dbReference type="EMBL" id="PVU88276.1"/>
    </source>
</evidence>
<feature type="signal peptide" evidence="2">
    <location>
        <begin position="1"/>
        <end position="21"/>
    </location>
</feature>
<dbReference type="SUPFAM" id="SSF50630">
    <property type="entry name" value="Acid proteases"/>
    <property type="match status" value="1"/>
</dbReference>
<organism evidence="4 5">
    <name type="scientific">Furculomyces boomerangus</name>
    <dbReference type="NCBI Taxonomy" id="61424"/>
    <lineage>
        <taxon>Eukaryota</taxon>
        <taxon>Fungi</taxon>
        <taxon>Fungi incertae sedis</taxon>
        <taxon>Zoopagomycota</taxon>
        <taxon>Kickxellomycotina</taxon>
        <taxon>Harpellomycetes</taxon>
        <taxon>Harpellales</taxon>
        <taxon>Harpellaceae</taxon>
        <taxon>Furculomyces</taxon>
    </lineage>
</organism>
<feature type="domain" description="Peptidase A1" evidence="3">
    <location>
        <begin position="241"/>
        <end position="321"/>
    </location>
</feature>
<evidence type="ECO:0000259" key="3">
    <source>
        <dbReference type="Pfam" id="PF00026"/>
    </source>
</evidence>
<gene>
    <name evidence="4" type="ORF">BB559_005639</name>
</gene>
<dbReference type="AlphaFoldDB" id="A0A2T9Y7H2"/>
<sequence length="322" mass="37093">MIFKTISLAAFTFQFMNLGVAAPNQSVAIPVNNFQKTNELFKRTSSKDQKNEKVDIDMIKGDNGYYVELGVGNPQQNLRFQIDTESYIQFIASDKCDSCFYYPENRRMFTGIDTESFTDSDFFKLNESGISSGGYLLREPLCLKEGISEYIKFAVLNTTTATVVTVEGYDGVIGIGYPKRYDYQENIKLRNFFIEKFLENDRIISINLKPGFEKTKKVIVNPLYRYTYLQWYQVRAIDKIIEKSYNCMDIDTLPTVTFTIGNNVLTLEPKDYITFRYGICVSNIAKINSDIFGDDHIILGQNFLEKYAVTFDYDYGRIGFTE</sequence>
<evidence type="ECO:0000313" key="5">
    <source>
        <dbReference type="Proteomes" id="UP000245699"/>
    </source>
</evidence>
<protein>
    <recommendedName>
        <fullName evidence="3">Peptidase A1 domain-containing protein</fullName>
    </recommendedName>
</protein>
<reference evidence="4 5" key="1">
    <citation type="journal article" date="2018" name="MBio">
        <title>Comparative Genomics Reveals the Core Gene Toolbox for the Fungus-Insect Symbiosis.</title>
        <authorList>
            <person name="Wang Y."/>
            <person name="Stata M."/>
            <person name="Wang W."/>
            <person name="Stajich J.E."/>
            <person name="White M.M."/>
            <person name="Moncalvo J.M."/>
        </authorList>
    </citation>
    <scope>NUCLEOTIDE SEQUENCE [LARGE SCALE GENOMIC DNA]</scope>
    <source>
        <strain evidence="4 5">AUS-77-4</strain>
    </source>
</reference>
<dbReference type="EMBL" id="MBFT01000642">
    <property type="protein sequence ID" value="PVU88276.1"/>
    <property type="molecule type" value="Genomic_DNA"/>
</dbReference>
<dbReference type="GO" id="GO:0004190">
    <property type="term" value="F:aspartic-type endopeptidase activity"/>
    <property type="evidence" value="ECO:0007669"/>
    <property type="project" value="InterPro"/>
</dbReference>
<proteinExistence type="inferred from homology"/>
<keyword evidence="2" id="KW-0732">Signal</keyword>
<dbReference type="GO" id="GO:0006508">
    <property type="term" value="P:proteolysis"/>
    <property type="evidence" value="ECO:0007669"/>
    <property type="project" value="InterPro"/>
</dbReference>
<dbReference type="Gene3D" id="2.40.70.10">
    <property type="entry name" value="Acid Proteases"/>
    <property type="match status" value="2"/>
</dbReference>
<dbReference type="InterPro" id="IPR001461">
    <property type="entry name" value="Aspartic_peptidase_A1"/>
</dbReference>